<dbReference type="Proteomes" id="UP000199503">
    <property type="component" value="Unassembled WGS sequence"/>
</dbReference>
<keyword evidence="3" id="KW-1185">Reference proteome</keyword>
<evidence type="ECO:0000256" key="1">
    <source>
        <dbReference type="SAM" id="SignalP"/>
    </source>
</evidence>
<protein>
    <recommendedName>
        <fullName evidence="4">Peptidase inhibitor family I36</fullName>
    </recommendedName>
</protein>
<gene>
    <name evidence="2" type="ORF">SAMN04488000_12489</name>
</gene>
<proteinExistence type="predicted"/>
<name>A0A1H9WSY2_9PSEU</name>
<reference evidence="3" key="1">
    <citation type="submission" date="2016-10" db="EMBL/GenBank/DDBJ databases">
        <authorList>
            <person name="Varghese N."/>
            <person name="Submissions S."/>
        </authorList>
    </citation>
    <scope>NUCLEOTIDE SEQUENCE [LARGE SCALE GENOMIC DNA]</scope>
    <source>
        <strain evidence="3">DSM 44437</strain>
    </source>
</reference>
<sequence length="132" mass="14434">MGHIVFVELNPRRWLVVLSRAVAAILAVGAVCAPAVASASEWPTLDPQPPACSTPPPVSGDWCTSFNSQNPSGQVRDGHHYPAGSYWNQETCDAVVREKVVVGGQWDKGFCGTTTVTGSQYYRYYNVYLRSR</sequence>
<evidence type="ECO:0008006" key="4">
    <source>
        <dbReference type="Google" id="ProtNLM"/>
    </source>
</evidence>
<dbReference type="AlphaFoldDB" id="A0A1H9WSY2"/>
<feature type="chain" id="PRO_5011531677" description="Peptidase inhibitor family I36" evidence="1">
    <location>
        <begin position="40"/>
        <end position="132"/>
    </location>
</feature>
<dbReference type="EMBL" id="FOFV01000024">
    <property type="protein sequence ID" value="SES37050.1"/>
    <property type="molecule type" value="Genomic_DNA"/>
</dbReference>
<dbReference type="RefSeq" id="WP_143091894.1">
    <property type="nucleotide sequence ID" value="NZ_FOFV01000024.1"/>
</dbReference>
<evidence type="ECO:0000313" key="3">
    <source>
        <dbReference type="Proteomes" id="UP000199503"/>
    </source>
</evidence>
<keyword evidence="1" id="KW-0732">Signal</keyword>
<organism evidence="2 3">
    <name type="scientific">Lentzea albida</name>
    <dbReference type="NCBI Taxonomy" id="65499"/>
    <lineage>
        <taxon>Bacteria</taxon>
        <taxon>Bacillati</taxon>
        <taxon>Actinomycetota</taxon>
        <taxon>Actinomycetes</taxon>
        <taxon>Pseudonocardiales</taxon>
        <taxon>Pseudonocardiaceae</taxon>
        <taxon>Lentzea</taxon>
    </lineage>
</organism>
<evidence type="ECO:0000313" key="2">
    <source>
        <dbReference type="EMBL" id="SES37050.1"/>
    </source>
</evidence>
<feature type="signal peptide" evidence="1">
    <location>
        <begin position="1"/>
        <end position="39"/>
    </location>
</feature>
<accession>A0A1H9WSY2</accession>